<evidence type="ECO:0000313" key="3">
    <source>
        <dbReference type="Proteomes" id="UP000735302"/>
    </source>
</evidence>
<dbReference type="Pfam" id="PF00078">
    <property type="entry name" value="RVT_1"/>
    <property type="match status" value="1"/>
</dbReference>
<evidence type="ECO:0000313" key="2">
    <source>
        <dbReference type="EMBL" id="GFN77071.1"/>
    </source>
</evidence>
<proteinExistence type="predicted"/>
<gene>
    <name evidence="2" type="ORF">PoB_000357700</name>
</gene>
<comment type="caution">
    <text evidence="2">The sequence shown here is derived from an EMBL/GenBank/DDBJ whole genome shotgun (WGS) entry which is preliminary data.</text>
</comment>
<dbReference type="PANTHER" id="PTHR19446">
    <property type="entry name" value="REVERSE TRANSCRIPTASES"/>
    <property type="match status" value="1"/>
</dbReference>
<dbReference type="EMBL" id="BLXT01000437">
    <property type="protein sequence ID" value="GFN77071.1"/>
    <property type="molecule type" value="Genomic_DNA"/>
</dbReference>
<evidence type="ECO:0000259" key="1">
    <source>
        <dbReference type="Pfam" id="PF00078"/>
    </source>
</evidence>
<name>A0AAV3Y2X0_9GAST</name>
<keyword evidence="3" id="KW-1185">Reference proteome</keyword>
<protein>
    <recommendedName>
        <fullName evidence="1">Reverse transcriptase domain-containing protein</fullName>
    </recommendedName>
</protein>
<dbReference type="AlphaFoldDB" id="A0AAV3Y2X0"/>
<dbReference type="Proteomes" id="UP000735302">
    <property type="component" value="Unassembled WGS sequence"/>
</dbReference>
<reference evidence="2 3" key="1">
    <citation type="journal article" date="2021" name="Elife">
        <title>Chloroplast acquisition without the gene transfer in kleptoplastic sea slugs, Plakobranchus ocellatus.</title>
        <authorList>
            <person name="Maeda T."/>
            <person name="Takahashi S."/>
            <person name="Yoshida T."/>
            <person name="Shimamura S."/>
            <person name="Takaki Y."/>
            <person name="Nagai Y."/>
            <person name="Toyoda A."/>
            <person name="Suzuki Y."/>
            <person name="Arimoto A."/>
            <person name="Ishii H."/>
            <person name="Satoh N."/>
            <person name="Nishiyama T."/>
            <person name="Hasebe M."/>
            <person name="Maruyama T."/>
            <person name="Minagawa J."/>
            <person name="Obokata J."/>
            <person name="Shigenobu S."/>
        </authorList>
    </citation>
    <scope>NUCLEOTIDE SEQUENCE [LARGE SCALE GENOMIC DNA]</scope>
</reference>
<accession>A0AAV3Y2X0</accession>
<sequence length="188" mass="22016">MGVTAWDNQEPDRLYNDIREKMSKDCGVITEIDIGSDHRMVRARIVINSRLERLRRIKRKRPIKINIEILEMHKEQLQLEISNRFNALGESKPTIETFHKIWKKRQKDYKNAFDSVEHAAIVQALRKVNINENYVTITENIYKGATARTHIDNEISEAFKNLGGIRQGDPISPKLFITVFEQVFKKQI</sequence>
<feature type="domain" description="Reverse transcriptase" evidence="1">
    <location>
        <begin position="107"/>
        <end position="186"/>
    </location>
</feature>
<organism evidence="2 3">
    <name type="scientific">Plakobranchus ocellatus</name>
    <dbReference type="NCBI Taxonomy" id="259542"/>
    <lineage>
        <taxon>Eukaryota</taxon>
        <taxon>Metazoa</taxon>
        <taxon>Spiralia</taxon>
        <taxon>Lophotrochozoa</taxon>
        <taxon>Mollusca</taxon>
        <taxon>Gastropoda</taxon>
        <taxon>Heterobranchia</taxon>
        <taxon>Euthyneura</taxon>
        <taxon>Panpulmonata</taxon>
        <taxon>Sacoglossa</taxon>
        <taxon>Placobranchoidea</taxon>
        <taxon>Plakobranchidae</taxon>
        <taxon>Plakobranchus</taxon>
    </lineage>
</organism>
<dbReference type="InterPro" id="IPR000477">
    <property type="entry name" value="RT_dom"/>
</dbReference>